<accession>U6F7T1</accession>
<evidence type="ECO:0000313" key="2">
    <source>
        <dbReference type="Proteomes" id="UP000017248"/>
    </source>
</evidence>
<dbReference type="AlphaFoldDB" id="U6F7T1"/>
<proteinExistence type="predicted"/>
<name>U6F7T1_LACHE</name>
<organism evidence="1 2">
    <name type="scientific">Lactobacillus helveticus CIRM-BIA 951</name>
    <dbReference type="NCBI Taxonomy" id="1226334"/>
    <lineage>
        <taxon>Bacteria</taxon>
        <taxon>Bacillati</taxon>
        <taxon>Bacillota</taxon>
        <taxon>Bacilli</taxon>
        <taxon>Lactobacillales</taxon>
        <taxon>Lactobacillaceae</taxon>
        <taxon>Lactobacillus</taxon>
    </lineage>
</organism>
<gene>
    <name evidence="1" type="ORF">LHCIRMBIA951_02139</name>
</gene>
<protein>
    <submittedName>
        <fullName evidence="1">IS607 family transposase ISLasa12</fullName>
    </submittedName>
</protein>
<comment type="caution">
    <text evidence="1">The sequence shown here is derived from an EMBL/GenBank/DDBJ whole genome shotgun (WGS) entry which is preliminary data.</text>
</comment>
<dbReference type="EMBL" id="CBUK010000173">
    <property type="protein sequence ID" value="CDI59328.1"/>
    <property type="molecule type" value="Genomic_DNA"/>
</dbReference>
<evidence type="ECO:0000313" key="1">
    <source>
        <dbReference type="EMBL" id="CDI59328.1"/>
    </source>
</evidence>
<dbReference type="Proteomes" id="UP000017248">
    <property type="component" value="Unassembled WGS sequence"/>
</dbReference>
<dbReference type="HOGENOM" id="CLU_3081114_0_0_9"/>
<reference evidence="1" key="1">
    <citation type="submission" date="2013-09" db="EMBL/GenBank/DDBJ databases">
        <title>Draft Genome Sequence of five Lactobacillus helveticus strains CIRM-BIA 101T, 103, 104, 951 and 953 isolated from milk product.</title>
        <authorList>
            <person name="Valence F."/>
            <person name="Chuat V."/>
            <person name="Ma L."/>
            <person name="Creno S."/>
            <person name="Falentin H."/>
            <person name="Lortal S."/>
            <person name="Bizet C."/>
            <person name="Clermont D."/>
            <person name="Loux V."/>
            <person name="Bouchier C."/>
            <person name="Cousin S."/>
        </authorList>
    </citation>
    <scope>NUCLEOTIDE SEQUENCE [LARGE SCALE GENOMIC DNA]</scope>
    <source>
        <strain evidence="1">CIRM-BIA 951</strain>
    </source>
</reference>
<keyword evidence="2" id="KW-1185">Reference proteome</keyword>
<sequence>MTNISLMHEYHCGHCGYTSNDDRIGAMNIQLLGTNWVTNKETAFNQLQFNQE</sequence>